<dbReference type="SUPFAM" id="SSF50494">
    <property type="entry name" value="Trypsin-like serine proteases"/>
    <property type="match status" value="1"/>
</dbReference>
<dbReference type="AlphaFoldDB" id="U2M5L4"/>
<keyword evidence="7" id="KW-1185">Reference proteome</keyword>
<keyword evidence="4" id="KW-0472">Membrane</keyword>
<dbReference type="SMART" id="SM00228">
    <property type="entry name" value="PDZ"/>
    <property type="match status" value="1"/>
</dbReference>
<feature type="compositionally biased region" description="Polar residues" evidence="3">
    <location>
        <begin position="73"/>
        <end position="95"/>
    </location>
</feature>
<accession>U2M5L4</accession>
<comment type="caution">
    <text evidence="6">The sequence shown here is derived from an EMBL/GenBank/DDBJ whole genome shotgun (WGS) entry which is preliminary data.</text>
</comment>
<keyword evidence="1 6" id="KW-0645">Protease</keyword>
<reference evidence="6 7" key="1">
    <citation type="submission" date="2013-07" db="EMBL/GenBank/DDBJ databases">
        <authorList>
            <person name="Weinstock G."/>
            <person name="Sodergren E."/>
            <person name="Wylie T."/>
            <person name="Fulton L."/>
            <person name="Fulton R."/>
            <person name="Fronick C."/>
            <person name="O'Laughlin M."/>
            <person name="Godfrey J."/>
            <person name="Miner T."/>
            <person name="Herter B."/>
            <person name="Appelbaum E."/>
            <person name="Cordes M."/>
            <person name="Lek S."/>
            <person name="Wollam A."/>
            <person name="Pepin K.H."/>
            <person name="Palsikar V.B."/>
            <person name="Mitreva M."/>
            <person name="Wilson R.K."/>
        </authorList>
    </citation>
    <scope>NUCLEOTIDE SEQUENCE [LARGE SCALE GENOMIC DNA]</scope>
    <source>
        <strain evidence="6 7">ATCC 27760</strain>
    </source>
</reference>
<dbReference type="Gene3D" id="2.30.42.10">
    <property type="match status" value="1"/>
</dbReference>
<evidence type="ECO:0000256" key="2">
    <source>
        <dbReference type="ARBA" id="ARBA00022801"/>
    </source>
</evidence>
<dbReference type="RefSeq" id="WP_021681780.1">
    <property type="nucleotide sequence ID" value="NZ_KI260377.1"/>
</dbReference>
<dbReference type="STRING" id="411473.RUMCAL_00604"/>
<feature type="domain" description="PDZ" evidence="5">
    <location>
        <begin position="436"/>
        <end position="526"/>
    </location>
</feature>
<dbReference type="InterPro" id="IPR001478">
    <property type="entry name" value="PDZ"/>
</dbReference>
<dbReference type="InterPro" id="IPR009003">
    <property type="entry name" value="Peptidase_S1_PA"/>
</dbReference>
<dbReference type="eggNOG" id="COG0265">
    <property type="taxonomic scope" value="Bacteria"/>
</dbReference>
<evidence type="ECO:0000256" key="1">
    <source>
        <dbReference type="ARBA" id="ARBA00022670"/>
    </source>
</evidence>
<proteinExistence type="predicted"/>
<feature type="region of interest" description="Disordered" evidence="3">
    <location>
        <begin position="1"/>
        <end position="45"/>
    </location>
</feature>
<evidence type="ECO:0000313" key="6">
    <source>
        <dbReference type="EMBL" id="ERJ97024.1"/>
    </source>
</evidence>
<evidence type="ECO:0000256" key="3">
    <source>
        <dbReference type="SAM" id="MobiDB-lite"/>
    </source>
</evidence>
<dbReference type="PANTHER" id="PTHR43343">
    <property type="entry name" value="PEPTIDASE S12"/>
    <property type="match status" value="1"/>
</dbReference>
<keyword evidence="4" id="KW-1133">Transmembrane helix</keyword>
<feature type="compositionally biased region" description="Polar residues" evidence="3">
    <location>
        <begin position="7"/>
        <end position="18"/>
    </location>
</feature>
<dbReference type="Pfam" id="PF13180">
    <property type="entry name" value="PDZ_2"/>
    <property type="match status" value="1"/>
</dbReference>
<dbReference type="SUPFAM" id="SSF50156">
    <property type="entry name" value="PDZ domain-like"/>
    <property type="match status" value="1"/>
</dbReference>
<name>U2M5L4_9FIRM</name>
<dbReference type="InterPro" id="IPR036034">
    <property type="entry name" value="PDZ_sf"/>
</dbReference>
<dbReference type="InterPro" id="IPR001940">
    <property type="entry name" value="Peptidase_S1C"/>
</dbReference>
<feature type="transmembrane region" description="Helical" evidence="4">
    <location>
        <begin position="131"/>
        <end position="151"/>
    </location>
</feature>
<dbReference type="PRINTS" id="PR00834">
    <property type="entry name" value="PROTEASES2C"/>
</dbReference>
<evidence type="ECO:0000259" key="5">
    <source>
        <dbReference type="PROSITE" id="PS50106"/>
    </source>
</evidence>
<dbReference type="PANTHER" id="PTHR43343:SF3">
    <property type="entry name" value="PROTEASE DO-LIKE 8, CHLOROPLASTIC"/>
    <property type="match status" value="1"/>
</dbReference>
<evidence type="ECO:0000313" key="7">
    <source>
        <dbReference type="Proteomes" id="UP000016662"/>
    </source>
</evidence>
<dbReference type="HOGENOM" id="CLU_020120_0_0_9"/>
<feature type="compositionally biased region" description="Low complexity" evidence="3">
    <location>
        <begin position="20"/>
        <end position="39"/>
    </location>
</feature>
<dbReference type="Proteomes" id="UP000016662">
    <property type="component" value="Unassembled WGS sequence"/>
</dbReference>
<sequence>MADFENKNNAQWNENGVAQNADNTTNNSGAANTAAPAGNAGSGVNGAANPYAYQNGYYRNTTPHQDEAVHSGAYQQQNAAGSAYNNPAGGQTTPTGNGGSGNNGGYSYVNYYSDPNGGDPNKKPKKKHTGLKVAAFVLAMVLVSGGSIGVYEGIRSSNADNSSSIVASNDSSAAESSTGDSSSSKKSDSSQSWIQLASTNGSMSVADIVKKVTPSVVGVQSTFSSSNGSNNNPMNGYGGFFGYGSQGNNGSQGMTGVGTGIIMSKDGYIVTNAHVIYDDEYGYGEASSVQIQMSDEETTYDARIVAYDKEADIAVLKIDADNLTPAEFGDSSSCEVGEMVVAIGNPLGLQFQNTVTCGIISALDRKVTINDNTMTLIQTDTAINNGNSGGPLINSSGQVIGINSAKMSSTYSGEATVEGIGFAIPMSEAKSIVDDLINYGYVTGRPQLGISCQDVTEAVSQAYNIPVGAYIFSVTAGGAADQAGLQPGDVITGIQDQTISTTEELNAVKNQYKAGDTITLTYVRAGETKKVDVTLAEVQQTENN</sequence>
<dbReference type="EMBL" id="AWVF01000069">
    <property type="protein sequence ID" value="ERJ97024.1"/>
    <property type="molecule type" value="Genomic_DNA"/>
</dbReference>
<dbReference type="OrthoDB" id="9758917at2"/>
<feature type="region of interest" description="Disordered" evidence="3">
    <location>
        <begin position="159"/>
        <end position="190"/>
    </location>
</feature>
<organism evidence="6 7">
    <name type="scientific">Ruminococcus callidus ATCC 27760</name>
    <dbReference type="NCBI Taxonomy" id="411473"/>
    <lineage>
        <taxon>Bacteria</taxon>
        <taxon>Bacillati</taxon>
        <taxon>Bacillota</taxon>
        <taxon>Clostridia</taxon>
        <taxon>Eubacteriales</taxon>
        <taxon>Oscillospiraceae</taxon>
        <taxon>Ruminococcus</taxon>
    </lineage>
</organism>
<dbReference type="Pfam" id="PF13365">
    <property type="entry name" value="Trypsin_2"/>
    <property type="match status" value="1"/>
</dbReference>
<gene>
    <name evidence="6" type="ORF">RUMCAL_00604</name>
</gene>
<dbReference type="GO" id="GO:0004252">
    <property type="term" value="F:serine-type endopeptidase activity"/>
    <property type="evidence" value="ECO:0007669"/>
    <property type="project" value="InterPro"/>
</dbReference>
<protein>
    <submittedName>
        <fullName evidence="6">Serine protease do-like HtrA family protein</fullName>
    </submittedName>
</protein>
<dbReference type="GO" id="GO:0006508">
    <property type="term" value="P:proteolysis"/>
    <property type="evidence" value="ECO:0007669"/>
    <property type="project" value="UniProtKB-KW"/>
</dbReference>
<dbReference type="Gene3D" id="2.40.10.120">
    <property type="match status" value="1"/>
</dbReference>
<evidence type="ECO:0000256" key="4">
    <source>
        <dbReference type="SAM" id="Phobius"/>
    </source>
</evidence>
<keyword evidence="2" id="KW-0378">Hydrolase</keyword>
<dbReference type="InterPro" id="IPR051201">
    <property type="entry name" value="Chloro_Bact_Ser_Proteases"/>
</dbReference>
<dbReference type="PATRIC" id="fig|411473.3.peg.475"/>
<feature type="region of interest" description="Disordered" evidence="3">
    <location>
        <begin position="57"/>
        <end position="102"/>
    </location>
</feature>
<dbReference type="PROSITE" id="PS50106">
    <property type="entry name" value="PDZ"/>
    <property type="match status" value="1"/>
</dbReference>
<feature type="compositionally biased region" description="Low complexity" evidence="3">
    <location>
        <begin position="159"/>
        <end position="182"/>
    </location>
</feature>
<keyword evidence="4" id="KW-0812">Transmembrane</keyword>